<dbReference type="GO" id="GO:0016787">
    <property type="term" value="F:hydrolase activity"/>
    <property type="evidence" value="ECO:0007669"/>
    <property type="project" value="UniProtKB-KW"/>
</dbReference>
<protein>
    <submittedName>
        <fullName evidence="3">Alpha/beta hydrolase</fullName>
    </submittedName>
</protein>
<evidence type="ECO:0000313" key="3">
    <source>
        <dbReference type="EMBL" id="MBF0966858.1"/>
    </source>
</evidence>
<keyword evidence="1 3" id="KW-0378">Hydrolase</keyword>
<name>A0A929RPU2_9ACTO</name>
<sequence>MNTLIPASAIELEGPWTHRHVSAGGATFHVADMGEGMDHALVLLHGFPEHWWSWRQVLPLLAKQTPRVFALDLRGFGTSDLTRGDCDLTQMALDVIGVVRALGVASFSVAGLGMGGTVAWMVGALAPLELRSVAVLSAPHPLGAQPVIARVPWAGGRVLRSRLALPTGREHALRSGSLLTTVYRAWASPGNVDGLVSQSGPYRAALRRPFAAHTALRGLTASRSLSREARRTLSEPLQVPVLSLVGRDDGAWSVLDHAADAQFVDAPLTQVVIREAGHFLPEEAPSAVAEALAEHVDTRAL</sequence>
<dbReference type="EMBL" id="JABZGF010000226">
    <property type="protein sequence ID" value="MBF0966858.1"/>
    <property type="molecule type" value="Genomic_DNA"/>
</dbReference>
<evidence type="ECO:0000256" key="1">
    <source>
        <dbReference type="ARBA" id="ARBA00022801"/>
    </source>
</evidence>
<dbReference type="AlphaFoldDB" id="A0A929RPU2"/>
<dbReference type="SUPFAM" id="SSF53474">
    <property type="entry name" value="alpha/beta-Hydrolases"/>
    <property type="match status" value="1"/>
</dbReference>
<dbReference type="InterPro" id="IPR000073">
    <property type="entry name" value="AB_hydrolase_1"/>
</dbReference>
<feature type="domain" description="AB hydrolase-1" evidence="2">
    <location>
        <begin position="40"/>
        <end position="285"/>
    </location>
</feature>
<dbReference type="Proteomes" id="UP000759246">
    <property type="component" value="Unassembled WGS sequence"/>
</dbReference>
<dbReference type="Pfam" id="PF00561">
    <property type="entry name" value="Abhydrolase_1"/>
    <property type="match status" value="1"/>
</dbReference>
<dbReference type="RefSeq" id="WP_073983684.1">
    <property type="nucleotide sequence ID" value="NZ_CAJZKY010000069.1"/>
</dbReference>
<dbReference type="Gene3D" id="3.40.50.1820">
    <property type="entry name" value="alpha/beta hydrolase"/>
    <property type="match status" value="1"/>
</dbReference>
<dbReference type="PANTHER" id="PTHR43329">
    <property type="entry name" value="EPOXIDE HYDROLASE"/>
    <property type="match status" value="1"/>
</dbReference>
<organism evidence="3 4">
    <name type="scientific">Actinomyces bouchesdurhonensis</name>
    <dbReference type="NCBI Taxonomy" id="1852361"/>
    <lineage>
        <taxon>Bacteria</taxon>
        <taxon>Bacillati</taxon>
        <taxon>Actinomycetota</taxon>
        <taxon>Actinomycetes</taxon>
        <taxon>Actinomycetales</taxon>
        <taxon>Actinomycetaceae</taxon>
        <taxon>Actinomyces</taxon>
    </lineage>
</organism>
<dbReference type="InterPro" id="IPR029058">
    <property type="entry name" value="AB_hydrolase_fold"/>
</dbReference>
<comment type="caution">
    <text evidence="3">The sequence shown here is derived from an EMBL/GenBank/DDBJ whole genome shotgun (WGS) entry which is preliminary data.</text>
</comment>
<dbReference type="OrthoDB" id="2987348at2"/>
<evidence type="ECO:0000259" key="2">
    <source>
        <dbReference type="Pfam" id="PF00561"/>
    </source>
</evidence>
<accession>A0A929RPU2</accession>
<reference evidence="3" key="1">
    <citation type="submission" date="2020-04" db="EMBL/GenBank/DDBJ databases">
        <title>Deep metagenomics examines the oral microbiome during advanced dental caries in children, revealing novel taxa and co-occurrences with host molecules.</title>
        <authorList>
            <person name="Baker J.L."/>
            <person name="Morton J.T."/>
            <person name="Dinis M."/>
            <person name="Alvarez R."/>
            <person name="Tran N.C."/>
            <person name="Knight R."/>
            <person name="Edlund A."/>
        </authorList>
    </citation>
    <scope>NUCLEOTIDE SEQUENCE</scope>
    <source>
        <strain evidence="3">JCVI_30_bin.13</strain>
    </source>
</reference>
<dbReference type="InterPro" id="IPR000639">
    <property type="entry name" value="Epox_hydrolase-like"/>
</dbReference>
<proteinExistence type="predicted"/>
<gene>
    <name evidence="3" type="ORF">HXK09_06860</name>
</gene>
<dbReference type="PRINTS" id="PR00412">
    <property type="entry name" value="EPOXHYDRLASE"/>
</dbReference>
<evidence type="ECO:0000313" key="4">
    <source>
        <dbReference type="Proteomes" id="UP000759246"/>
    </source>
</evidence>